<accession>C9MYK8</accession>
<evidence type="ECO:0000313" key="3">
    <source>
        <dbReference type="Proteomes" id="UP000006233"/>
    </source>
</evidence>
<proteinExistence type="predicted"/>
<reference evidence="2 3" key="1">
    <citation type="submission" date="2009-09" db="EMBL/GenBank/DDBJ databases">
        <authorList>
            <person name="Weinstock G."/>
            <person name="Sodergren E."/>
            <person name="Clifton S."/>
            <person name="Fulton L."/>
            <person name="Fulton B."/>
            <person name="Courtney L."/>
            <person name="Fronick C."/>
            <person name="Harrison M."/>
            <person name="Strong C."/>
            <person name="Farmer C."/>
            <person name="Delahaunty K."/>
            <person name="Markovic C."/>
            <person name="Hall O."/>
            <person name="Minx P."/>
            <person name="Tomlinson C."/>
            <person name="Mitreva M."/>
            <person name="Nelson J."/>
            <person name="Hou S."/>
            <person name="Wollam A."/>
            <person name="Pepin K.H."/>
            <person name="Johnson M."/>
            <person name="Bhonagiri V."/>
            <person name="Nash W.E."/>
            <person name="Warren W."/>
            <person name="Chinwalla A."/>
            <person name="Mardis E.R."/>
            <person name="Wilson R.K."/>
        </authorList>
    </citation>
    <scope>NUCLEOTIDE SEQUENCE [LARGE SCALE GENOMIC DNA]</scope>
    <source>
        <strain evidence="2 3">F0254</strain>
    </source>
</reference>
<dbReference type="STRING" id="634994.GCWU000323_01638"/>
<evidence type="ECO:0000313" key="2">
    <source>
        <dbReference type="EMBL" id="EEX74210.1"/>
    </source>
</evidence>
<evidence type="ECO:0000256" key="1">
    <source>
        <dbReference type="SAM" id="Phobius"/>
    </source>
</evidence>
<dbReference type="AlphaFoldDB" id="C9MYK8"/>
<dbReference type="EMBL" id="ACVB02000011">
    <property type="protein sequence ID" value="EEX74210.1"/>
    <property type="molecule type" value="Genomic_DNA"/>
</dbReference>
<dbReference type="HOGENOM" id="CLU_214904_0_0_0"/>
<protein>
    <submittedName>
        <fullName evidence="2">Uncharacterized protein</fullName>
    </submittedName>
</protein>
<name>C9MYK8_9FUSO</name>
<keyword evidence="1" id="KW-0812">Transmembrane</keyword>
<keyword evidence="1" id="KW-1133">Transmembrane helix</keyword>
<dbReference type="Proteomes" id="UP000006233">
    <property type="component" value="Unassembled WGS sequence"/>
</dbReference>
<comment type="caution">
    <text evidence="2">The sequence shown here is derived from an EMBL/GenBank/DDBJ whole genome shotgun (WGS) entry which is preliminary data.</text>
</comment>
<organism evidence="2 3">
    <name type="scientific">Leptotrichia hofstadii F0254</name>
    <dbReference type="NCBI Taxonomy" id="634994"/>
    <lineage>
        <taxon>Bacteria</taxon>
        <taxon>Fusobacteriati</taxon>
        <taxon>Fusobacteriota</taxon>
        <taxon>Fusobacteriia</taxon>
        <taxon>Fusobacteriales</taxon>
        <taxon>Leptotrichiaceae</taxon>
        <taxon>Leptotrichia</taxon>
    </lineage>
</organism>
<sequence length="51" mass="6114">MLIQNIFLRFLYTFIVSHSILSVNQISIIFLENGKYEKYMKKTILIMKNIC</sequence>
<gene>
    <name evidence="2" type="ORF">GCWU000323_01638</name>
</gene>
<keyword evidence="1" id="KW-0472">Membrane</keyword>
<feature type="transmembrane region" description="Helical" evidence="1">
    <location>
        <begin position="6"/>
        <end position="31"/>
    </location>
</feature>